<dbReference type="Gene3D" id="3.10.50.40">
    <property type="match status" value="1"/>
</dbReference>
<protein>
    <submittedName>
        <fullName evidence="4">Peptidylprolyl isomerase</fullName>
    </submittedName>
</protein>
<organism evidence="4 5">
    <name type="scientific">Deinococcus seoulensis</name>
    <dbReference type="NCBI Taxonomy" id="1837379"/>
    <lineage>
        <taxon>Bacteria</taxon>
        <taxon>Thermotogati</taxon>
        <taxon>Deinococcota</taxon>
        <taxon>Deinococci</taxon>
        <taxon>Deinococcales</taxon>
        <taxon>Deinococcaceae</taxon>
        <taxon>Deinococcus</taxon>
    </lineage>
</organism>
<dbReference type="PANTHER" id="PTHR47245:SF2">
    <property type="entry name" value="PEPTIDYL-PROLYL CIS-TRANS ISOMERASE HP_0175-RELATED"/>
    <property type="match status" value="1"/>
</dbReference>
<dbReference type="InterPro" id="IPR027304">
    <property type="entry name" value="Trigger_fact/SurA_dom_sf"/>
</dbReference>
<evidence type="ECO:0000313" key="4">
    <source>
        <dbReference type="EMBL" id="GGR44334.1"/>
    </source>
</evidence>
<name>A0ABQ2RKH7_9DEIO</name>
<dbReference type="InterPro" id="IPR023058">
    <property type="entry name" value="PPIase_PpiC_CS"/>
</dbReference>
<keyword evidence="2" id="KW-0732">Signal</keyword>
<sequence>MDSGAGHATVSGVKQLLLTAALLSGAAFLTTASAQTAPATTPASAAATTPAPAKDPATLVGRVGKEDLTLAEFDRAFRLAAARVVNSQGIPFEDAYLAEFAEARPDFLKQFVRDRAVYQLARARQQADPAELDRQIADARSGFETDEEFAEALNATGYTDTADLRRELERQLIVGAYLGGVQERFTFGDALVAGYYNLHRADFAREQEACVKHILVPTQAEAQAITKDLAGGADFAKLAAEKSQDPGSAAQGGDLGCFGPGQMVETFDTASFKGPVNAVQTVQSQFGWHVLVVTKRTEAGTVPLADAAPVIRDQLGKDAAQKYLDAQVARLSTESFPDVVTVAAPAPADK</sequence>
<reference evidence="5" key="1">
    <citation type="journal article" date="2019" name="Int. J. Syst. Evol. Microbiol.">
        <title>The Global Catalogue of Microorganisms (GCM) 10K type strain sequencing project: providing services to taxonomists for standard genome sequencing and annotation.</title>
        <authorList>
            <consortium name="The Broad Institute Genomics Platform"/>
            <consortium name="The Broad Institute Genome Sequencing Center for Infectious Disease"/>
            <person name="Wu L."/>
            <person name="Ma J."/>
        </authorList>
    </citation>
    <scope>NUCLEOTIDE SEQUENCE [LARGE SCALE GENOMIC DNA]</scope>
    <source>
        <strain evidence="5">JCM 31404</strain>
    </source>
</reference>
<dbReference type="Proteomes" id="UP000634308">
    <property type="component" value="Unassembled WGS sequence"/>
</dbReference>
<proteinExistence type="predicted"/>
<dbReference type="EMBL" id="BMQM01000001">
    <property type="protein sequence ID" value="GGR44334.1"/>
    <property type="molecule type" value="Genomic_DNA"/>
</dbReference>
<dbReference type="GO" id="GO:0016853">
    <property type="term" value="F:isomerase activity"/>
    <property type="evidence" value="ECO:0007669"/>
    <property type="project" value="UniProtKB-KW"/>
</dbReference>
<dbReference type="InterPro" id="IPR050245">
    <property type="entry name" value="PrsA_foldase"/>
</dbReference>
<dbReference type="PANTHER" id="PTHR47245">
    <property type="entry name" value="PEPTIDYLPROLYL ISOMERASE"/>
    <property type="match status" value="1"/>
</dbReference>
<keyword evidence="1 4" id="KW-0413">Isomerase</keyword>
<dbReference type="SUPFAM" id="SSF109998">
    <property type="entry name" value="Triger factor/SurA peptide-binding domain-like"/>
    <property type="match status" value="1"/>
</dbReference>
<evidence type="ECO:0000256" key="1">
    <source>
        <dbReference type="PROSITE-ProRule" id="PRU00278"/>
    </source>
</evidence>
<dbReference type="InterPro" id="IPR000297">
    <property type="entry name" value="PPIase_PpiC"/>
</dbReference>
<dbReference type="InterPro" id="IPR046357">
    <property type="entry name" value="PPIase_dom_sf"/>
</dbReference>
<evidence type="ECO:0000313" key="5">
    <source>
        <dbReference type="Proteomes" id="UP000634308"/>
    </source>
</evidence>
<dbReference type="PROSITE" id="PS01096">
    <property type="entry name" value="PPIC_PPIASE_1"/>
    <property type="match status" value="1"/>
</dbReference>
<evidence type="ECO:0000256" key="2">
    <source>
        <dbReference type="SAM" id="SignalP"/>
    </source>
</evidence>
<dbReference type="SUPFAM" id="SSF54534">
    <property type="entry name" value="FKBP-like"/>
    <property type="match status" value="1"/>
</dbReference>
<feature type="chain" id="PRO_5046266576" evidence="2">
    <location>
        <begin position="35"/>
        <end position="350"/>
    </location>
</feature>
<feature type="signal peptide" evidence="2">
    <location>
        <begin position="1"/>
        <end position="34"/>
    </location>
</feature>
<evidence type="ECO:0000259" key="3">
    <source>
        <dbReference type="PROSITE" id="PS50198"/>
    </source>
</evidence>
<gene>
    <name evidence="4" type="ORF">GCM10008959_01620</name>
</gene>
<dbReference type="Pfam" id="PF13616">
    <property type="entry name" value="Rotamase_3"/>
    <property type="match status" value="1"/>
</dbReference>
<accession>A0ABQ2RKH7</accession>
<comment type="caution">
    <text evidence="4">The sequence shown here is derived from an EMBL/GenBank/DDBJ whole genome shotgun (WGS) entry which is preliminary data.</text>
</comment>
<feature type="domain" description="PpiC" evidence="3">
    <location>
        <begin position="206"/>
        <end position="295"/>
    </location>
</feature>
<keyword evidence="1" id="KW-0697">Rotamase</keyword>
<keyword evidence="5" id="KW-1185">Reference proteome</keyword>
<dbReference type="PROSITE" id="PS50198">
    <property type="entry name" value="PPIC_PPIASE_2"/>
    <property type="match status" value="1"/>
</dbReference>